<feature type="compositionally biased region" description="Polar residues" evidence="1">
    <location>
        <begin position="41"/>
        <end position="59"/>
    </location>
</feature>
<feature type="region of interest" description="Disordered" evidence="1">
    <location>
        <begin position="41"/>
        <end position="154"/>
    </location>
</feature>
<gene>
    <name evidence="2" type="ordered locus">LOC_Os11g44110</name>
</gene>
<name>Q2R015_ORYSJ</name>
<feature type="compositionally biased region" description="Basic and acidic residues" evidence="1">
    <location>
        <begin position="143"/>
        <end position="154"/>
    </location>
</feature>
<feature type="compositionally biased region" description="Low complexity" evidence="1">
    <location>
        <begin position="160"/>
        <end position="169"/>
    </location>
</feature>
<feature type="compositionally biased region" description="Basic and acidic residues" evidence="1">
    <location>
        <begin position="64"/>
        <end position="84"/>
    </location>
</feature>
<dbReference type="EMBL" id="DP000010">
    <property type="protein sequence ID" value="ABA95258.1"/>
    <property type="molecule type" value="Genomic_DNA"/>
</dbReference>
<sequence>MAATSPKTMEKNRGKAATTTKTAMIVYKWFSSPICSRKQKTYNMTTMDRSPTISSTGKSAMQRAETELRKTSVEEDDHHTDARGDGMAGEVGKQGGEEAPGDGEEGGAEEEVGGEESLHTRSSGSPPAESQRRTGAVATASSSDRRISLADRASRSRSAFSASLSLLSSSRRRRRRRRSSLVCDSPAAAAFLLSPLRSASTRLTFSAESSVTVATGDSSISLGRTCGCAASRRD</sequence>
<accession>Q2R015</accession>
<evidence type="ECO:0000256" key="1">
    <source>
        <dbReference type="SAM" id="MobiDB-lite"/>
    </source>
</evidence>
<proteinExistence type="predicted"/>
<dbReference type="AlphaFoldDB" id="Q2R015"/>
<feature type="region of interest" description="Disordered" evidence="1">
    <location>
        <begin position="160"/>
        <end position="179"/>
    </location>
</feature>
<reference evidence="2" key="3">
    <citation type="submission" date="2006-01" db="EMBL/GenBank/DDBJ databases">
        <authorList>
            <person name="Buell R."/>
        </authorList>
    </citation>
    <scope>NUCLEOTIDE SEQUENCE</scope>
</reference>
<reference evidence="2" key="2">
    <citation type="submission" date="2005-04" db="EMBL/GenBank/DDBJ databases">
        <authorList>
            <person name="Buell C.R."/>
            <person name="Wing R.A."/>
            <person name="McCombie W.A."/>
            <person name="Ouyang S."/>
        </authorList>
    </citation>
    <scope>NUCLEOTIDE SEQUENCE</scope>
</reference>
<reference evidence="2" key="1">
    <citation type="journal article" date="2005" name="BMC Biol.">
        <title>The sequence of rice chromosomes 11 and 12, rich in disease resistance genes and recent gene duplications.</title>
        <authorList>
            <consortium name="The rice chromosomes 11 and 12 sequencing consortia"/>
        </authorList>
    </citation>
    <scope>NUCLEOTIDE SEQUENCE [LARGE SCALE GENOMIC DNA]</scope>
</reference>
<organism evidence="2">
    <name type="scientific">Oryza sativa subsp. japonica</name>
    <name type="common">Rice</name>
    <dbReference type="NCBI Taxonomy" id="39947"/>
    <lineage>
        <taxon>Eukaryota</taxon>
        <taxon>Viridiplantae</taxon>
        <taxon>Streptophyta</taxon>
        <taxon>Embryophyta</taxon>
        <taxon>Tracheophyta</taxon>
        <taxon>Spermatophyta</taxon>
        <taxon>Magnoliopsida</taxon>
        <taxon>Liliopsida</taxon>
        <taxon>Poales</taxon>
        <taxon>Poaceae</taxon>
        <taxon>BOP clade</taxon>
        <taxon>Oryzoideae</taxon>
        <taxon>Oryzeae</taxon>
        <taxon>Oryzinae</taxon>
        <taxon>Oryza</taxon>
        <taxon>Oryza sativa</taxon>
    </lineage>
</organism>
<feature type="compositionally biased region" description="Acidic residues" evidence="1">
    <location>
        <begin position="99"/>
        <end position="114"/>
    </location>
</feature>
<evidence type="ECO:0000313" key="2">
    <source>
        <dbReference type="EMBL" id="ABA95258.1"/>
    </source>
</evidence>
<protein>
    <submittedName>
        <fullName evidence="2">Uncharacterized protein</fullName>
    </submittedName>
</protein>
<feature type="compositionally biased region" description="Basic residues" evidence="1">
    <location>
        <begin position="170"/>
        <end position="179"/>
    </location>
</feature>